<sequence length="113" mass="12487">MCTYTTHVRVCGSCRCEDTVLISEKLCPVAQKANGIFGACLEGVLSERDATRHWCWQCKENVIPSPPPGYAQLQQQLQYQAAAGYPGSSRYGHRRRGSVVPSSSNGQRPRAWS</sequence>
<organism evidence="2 3">
    <name type="scientific">Triangularia verruculosa</name>
    <dbReference type="NCBI Taxonomy" id="2587418"/>
    <lineage>
        <taxon>Eukaryota</taxon>
        <taxon>Fungi</taxon>
        <taxon>Dikarya</taxon>
        <taxon>Ascomycota</taxon>
        <taxon>Pezizomycotina</taxon>
        <taxon>Sordariomycetes</taxon>
        <taxon>Sordariomycetidae</taxon>
        <taxon>Sordariales</taxon>
        <taxon>Podosporaceae</taxon>
        <taxon>Triangularia</taxon>
    </lineage>
</organism>
<evidence type="ECO:0000256" key="1">
    <source>
        <dbReference type="SAM" id="MobiDB-lite"/>
    </source>
</evidence>
<dbReference type="AlphaFoldDB" id="A0AAN7AW75"/>
<reference evidence="2" key="2">
    <citation type="submission" date="2023-05" db="EMBL/GenBank/DDBJ databases">
        <authorList>
            <consortium name="Lawrence Berkeley National Laboratory"/>
            <person name="Steindorff A."/>
            <person name="Hensen N."/>
            <person name="Bonometti L."/>
            <person name="Westerberg I."/>
            <person name="Brannstrom I.O."/>
            <person name="Guillou S."/>
            <person name="Cros-Aarteil S."/>
            <person name="Calhoun S."/>
            <person name="Haridas S."/>
            <person name="Kuo A."/>
            <person name="Mondo S."/>
            <person name="Pangilinan J."/>
            <person name="Riley R."/>
            <person name="Labutti K."/>
            <person name="Andreopoulos B."/>
            <person name="Lipzen A."/>
            <person name="Chen C."/>
            <person name="Yanf M."/>
            <person name="Daum C."/>
            <person name="Ng V."/>
            <person name="Clum A."/>
            <person name="Ohm R."/>
            <person name="Martin F."/>
            <person name="Silar P."/>
            <person name="Natvig D."/>
            <person name="Lalanne C."/>
            <person name="Gautier V."/>
            <person name="Ament-Velasquez S.L."/>
            <person name="Kruys A."/>
            <person name="Hutchinson M.I."/>
            <person name="Powell A.J."/>
            <person name="Barry K."/>
            <person name="Miller A.N."/>
            <person name="Grigoriev I.V."/>
            <person name="Debuchy R."/>
            <person name="Gladieux P."/>
            <person name="Thoren M.H."/>
            <person name="Johannesson H."/>
        </authorList>
    </citation>
    <scope>NUCLEOTIDE SEQUENCE</scope>
    <source>
        <strain evidence="2">CBS 315.58</strain>
    </source>
</reference>
<comment type="caution">
    <text evidence="2">The sequence shown here is derived from an EMBL/GenBank/DDBJ whole genome shotgun (WGS) entry which is preliminary data.</text>
</comment>
<feature type="region of interest" description="Disordered" evidence="1">
    <location>
        <begin position="84"/>
        <end position="113"/>
    </location>
</feature>
<dbReference type="EMBL" id="MU863888">
    <property type="protein sequence ID" value="KAK4203571.1"/>
    <property type="molecule type" value="Genomic_DNA"/>
</dbReference>
<name>A0AAN7AW75_9PEZI</name>
<evidence type="ECO:0000313" key="2">
    <source>
        <dbReference type="EMBL" id="KAK4203571.1"/>
    </source>
</evidence>
<evidence type="ECO:0000313" key="3">
    <source>
        <dbReference type="Proteomes" id="UP001303160"/>
    </source>
</evidence>
<accession>A0AAN7AW75</accession>
<proteinExistence type="predicted"/>
<dbReference type="Proteomes" id="UP001303160">
    <property type="component" value="Unassembled WGS sequence"/>
</dbReference>
<gene>
    <name evidence="2" type="ORF">QBC40DRAFT_20875</name>
</gene>
<keyword evidence="3" id="KW-1185">Reference proteome</keyword>
<protein>
    <submittedName>
        <fullName evidence="2">Uncharacterized protein</fullName>
    </submittedName>
</protein>
<reference evidence="2" key="1">
    <citation type="journal article" date="2023" name="Mol. Phylogenet. Evol.">
        <title>Genome-scale phylogeny and comparative genomics of the fungal order Sordariales.</title>
        <authorList>
            <person name="Hensen N."/>
            <person name="Bonometti L."/>
            <person name="Westerberg I."/>
            <person name="Brannstrom I.O."/>
            <person name="Guillou S."/>
            <person name="Cros-Aarteil S."/>
            <person name="Calhoun S."/>
            <person name="Haridas S."/>
            <person name="Kuo A."/>
            <person name="Mondo S."/>
            <person name="Pangilinan J."/>
            <person name="Riley R."/>
            <person name="LaButti K."/>
            <person name="Andreopoulos B."/>
            <person name="Lipzen A."/>
            <person name="Chen C."/>
            <person name="Yan M."/>
            <person name="Daum C."/>
            <person name="Ng V."/>
            <person name="Clum A."/>
            <person name="Steindorff A."/>
            <person name="Ohm R.A."/>
            <person name="Martin F."/>
            <person name="Silar P."/>
            <person name="Natvig D.O."/>
            <person name="Lalanne C."/>
            <person name="Gautier V."/>
            <person name="Ament-Velasquez S.L."/>
            <person name="Kruys A."/>
            <person name="Hutchinson M.I."/>
            <person name="Powell A.J."/>
            <person name="Barry K."/>
            <person name="Miller A.N."/>
            <person name="Grigoriev I.V."/>
            <person name="Debuchy R."/>
            <person name="Gladieux P."/>
            <person name="Hiltunen Thoren M."/>
            <person name="Johannesson H."/>
        </authorList>
    </citation>
    <scope>NUCLEOTIDE SEQUENCE</scope>
    <source>
        <strain evidence="2">CBS 315.58</strain>
    </source>
</reference>